<comment type="subcellular location">
    <subcellularLocation>
        <location evidence="1">Cell membrane</location>
        <topology evidence="1">Lipid-anchor</topology>
        <orientation evidence="1">Cytoplasmic side</orientation>
    </subcellularLocation>
</comment>
<dbReference type="Gene3D" id="3.40.50.300">
    <property type="entry name" value="P-loop containing nucleotide triphosphate hydrolases"/>
    <property type="match status" value="1"/>
</dbReference>
<dbReference type="PROSITE" id="PS51419">
    <property type="entry name" value="RAB"/>
    <property type="match status" value="1"/>
</dbReference>
<dbReference type="InterPro" id="IPR001806">
    <property type="entry name" value="Small_GTPase"/>
</dbReference>
<organism evidence="13 14">
    <name type="scientific">Pseudozyma flocculosa PF-1</name>
    <dbReference type="NCBI Taxonomy" id="1277687"/>
    <lineage>
        <taxon>Eukaryota</taxon>
        <taxon>Fungi</taxon>
        <taxon>Dikarya</taxon>
        <taxon>Basidiomycota</taxon>
        <taxon>Ustilaginomycotina</taxon>
        <taxon>Ustilaginomycetes</taxon>
        <taxon>Ustilaginales</taxon>
        <taxon>Ustilaginaceae</taxon>
        <taxon>Pseudozyma</taxon>
    </lineage>
</organism>
<feature type="compositionally biased region" description="Low complexity" evidence="12">
    <location>
        <begin position="44"/>
        <end position="62"/>
    </location>
</feature>
<sequence>MVMLTETYVSNPTIRTDPPVASFVDDIDDDATPTSDRHPDTFDSSAAAAAAGGGAAASPSSACKPDVPKRSQDRPRPAPVNDGPKSSPATQPPRSNVSEYVSRSIGTVRHKLKPITASNMPNPHYDFLIKLLLIGDSGVGKSCLLLRFCDDAWTPSFITTIGIDFKIRTIELDGKRIKLQIWDTAGQERFRTITTAYYRGAMGILLVFDVTDEKSFQNVRTWHSNIEQHASEGVSKILVGNKSDWEEKRAVTTEQGEELARELGIPYIETSAKSNANVEEAFFNLAREVKARLIDTAAASAPSSGAGLGDGGAAGNVNVAGGGNRTGQAGGCCS</sequence>
<feature type="region of interest" description="Disordered" evidence="12">
    <location>
        <begin position="1"/>
        <end position="100"/>
    </location>
</feature>
<evidence type="ECO:0000256" key="11">
    <source>
        <dbReference type="ARBA" id="ARBA00025673"/>
    </source>
</evidence>
<dbReference type="SMART" id="SM00174">
    <property type="entry name" value="RHO"/>
    <property type="match status" value="1"/>
</dbReference>
<name>A0A061H1A4_9BASI</name>
<reference evidence="13 14" key="1">
    <citation type="journal article" date="2013" name="Plant Cell">
        <title>The transition from a phytopathogenic smut ancestor to an anamorphic biocontrol agent deciphered by comparative whole-genome analysis.</title>
        <authorList>
            <person name="Lefebvre F."/>
            <person name="Joly D.L."/>
            <person name="Labbe C."/>
            <person name="Teichmann B."/>
            <person name="Linning R."/>
            <person name="Belzile F."/>
            <person name="Bakkeren G."/>
            <person name="Belanger R.R."/>
        </authorList>
    </citation>
    <scope>NUCLEOTIDE SEQUENCE [LARGE SCALE GENOMIC DNA]</scope>
    <source>
        <strain evidence="13 14">PF-1</strain>
    </source>
</reference>
<dbReference type="InterPro" id="IPR050305">
    <property type="entry name" value="Small_GTPase_Rab"/>
</dbReference>
<dbReference type="FunFam" id="3.40.50.300:FF:000363">
    <property type="entry name" value="Secretion related GTPase srgA"/>
    <property type="match status" value="1"/>
</dbReference>
<dbReference type="EMBL" id="KE361648">
    <property type="protein sequence ID" value="EPQ26023.1"/>
    <property type="molecule type" value="Genomic_DNA"/>
</dbReference>
<dbReference type="GeneID" id="19320552"/>
<dbReference type="InterPro" id="IPR027417">
    <property type="entry name" value="P-loop_NTPase"/>
</dbReference>
<dbReference type="PANTHER" id="PTHR47980">
    <property type="entry name" value="LD44762P"/>
    <property type="match status" value="1"/>
</dbReference>
<evidence type="ECO:0000256" key="5">
    <source>
        <dbReference type="ARBA" id="ARBA00022741"/>
    </source>
</evidence>
<evidence type="ECO:0000256" key="2">
    <source>
        <dbReference type="ARBA" id="ARBA00006270"/>
    </source>
</evidence>
<gene>
    <name evidence="13" type="ORF">PFL1_06476</name>
</gene>
<keyword evidence="6" id="KW-0653">Protein transport</keyword>
<accession>A0A061H1A4</accession>
<dbReference type="KEGG" id="pfp:PFL1_06476"/>
<dbReference type="GO" id="GO:0005525">
    <property type="term" value="F:GTP binding"/>
    <property type="evidence" value="ECO:0007669"/>
    <property type="project" value="UniProtKB-KW"/>
</dbReference>
<keyword evidence="5" id="KW-0547">Nucleotide-binding</keyword>
<keyword evidence="3" id="KW-0813">Transport</keyword>
<evidence type="ECO:0000256" key="6">
    <source>
        <dbReference type="ARBA" id="ARBA00022927"/>
    </source>
</evidence>
<dbReference type="PROSITE" id="PS51420">
    <property type="entry name" value="RHO"/>
    <property type="match status" value="1"/>
</dbReference>
<keyword evidence="8" id="KW-0472">Membrane</keyword>
<evidence type="ECO:0000256" key="9">
    <source>
        <dbReference type="ARBA" id="ARBA00023288"/>
    </source>
</evidence>
<feature type="compositionally biased region" description="Polar residues" evidence="12">
    <location>
        <begin position="87"/>
        <end position="100"/>
    </location>
</feature>
<dbReference type="OrthoDB" id="9989112at2759"/>
<keyword evidence="10" id="KW-0636">Prenylation</keyword>
<evidence type="ECO:0000256" key="10">
    <source>
        <dbReference type="ARBA" id="ARBA00023289"/>
    </source>
</evidence>
<dbReference type="eggNOG" id="KOG0078">
    <property type="taxonomic scope" value="Eukaryota"/>
</dbReference>
<dbReference type="CDD" id="cd01867">
    <property type="entry name" value="Rab8_Rab10_Rab13_like"/>
    <property type="match status" value="1"/>
</dbReference>
<dbReference type="GO" id="GO:0015031">
    <property type="term" value="P:protein transport"/>
    <property type="evidence" value="ECO:0007669"/>
    <property type="project" value="UniProtKB-KW"/>
</dbReference>
<evidence type="ECO:0000256" key="12">
    <source>
        <dbReference type="SAM" id="MobiDB-lite"/>
    </source>
</evidence>
<keyword evidence="9" id="KW-0449">Lipoprotein</keyword>
<comment type="similarity">
    <text evidence="2">Belongs to the small GTPase superfamily. Rab family.</text>
</comment>
<dbReference type="GO" id="GO:0003924">
    <property type="term" value="F:GTPase activity"/>
    <property type="evidence" value="ECO:0007669"/>
    <property type="project" value="InterPro"/>
</dbReference>
<evidence type="ECO:0000256" key="8">
    <source>
        <dbReference type="ARBA" id="ARBA00023136"/>
    </source>
</evidence>
<evidence type="ECO:0000256" key="7">
    <source>
        <dbReference type="ARBA" id="ARBA00023134"/>
    </source>
</evidence>
<keyword evidence="7" id="KW-0342">GTP-binding</keyword>
<dbReference type="InterPro" id="IPR005225">
    <property type="entry name" value="Small_GTP-bd"/>
</dbReference>
<dbReference type="NCBIfam" id="TIGR00231">
    <property type="entry name" value="small_GTP"/>
    <property type="match status" value="1"/>
</dbReference>
<dbReference type="RefSeq" id="XP_007882208.1">
    <property type="nucleotide sequence ID" value="XM_007884017.1"/>
</dbReference>
<comment type="function">
    <text evidence="11">Protein transport. Probably involved in vesicular traffic.</text>
</comment>
<dbReference type="PRINTS" id="PR00449">
    <property type="entry name" value="RASTRNSFRMNG"/>
</dbReference>
<dbReference type="SMART" id="SM00177">
    <property type="entry name" value="ARF"/>
    <property type="match status" value="1"/>
</dbReference>
<evidence type="ECO:0008006" key="15">
    <source>
        <dbReference type="Google" id="ProtNLM"/>
    </source>
</evidence>
<keyword evidence="4" id="KW-1003">Cell membrane</keyword>
<proteinExistence type="inferred from homology"/>
<protein>
    <recommendedName>
        <fullName evidence="15">Rab/GTPase</fullName>
    </recommendedName>
</protein>
<dbReference type="SMART" id="SM00175">
    <property type="entry name" value="RAB"/>
    <property type="match status" value="1"/>
</dbReference>
<dbReference type="GO" id="GO:0005886">
    <property type="term" value="C:plasma membrane"/>
    <property type="evidence" value="ECO:0007669"/>
    <property type="project" value="UniProtKB-SubCell"/>
</dbReference>
<evidence type="ECO:0000256" key="4">
    <source>
        <dbReference type="ARBA" id="ARBA00022475"/>
    </source>
</evidence>
<dbReference type="HOGENOM" id="CLU_041217_10_1_1"/>
<dbReference type="Proteomes" id="UP000053664">
    <property type="component" value="Unassembled WGS sequence"/>
</dbReference>
<dbReference type="SUPFAM" id="SSF52540">
    <property type="entry name" value="P-loop containing nucleoside triphosphate hydrolases"/>
    <property type="match status" value="1"/>
</dbReference>
<evidence type="ECO:0000313" key="13">
    <source>
        <dbReference type="EMBL" id="EPQ26023.1"/>
    </source>
</evidence>
<feature type="compositionally biased region" description="Basic and acidic residues" evidence="12">
    <location>
        <begin position="66"/>
        <end position="76"/>
    </location>
</feature>
<dbReference type="AlphaFoldDB" id="A0A061H1A4"/>
<evidence type="ECO:0000313" key="14">
    <source>
        <dbReference type="Proteomes" id="UP000053664"/>
    </source>
</evidence>
<evidence type="ECO:0000256" key="1">
    <source>
        <dbReference type="ARBA" id="ARBA00004342"/>
    </source>
</evidence>
<dbReference type="SMART" id="SM00173">
    <property type="entry name" value="RAS"/>
    <property type="match status" value="1"/>
</dbReference>
<dbReference type="PROSITE" id="PS51421">
    <property type="entry name" value="RAS"/>
    <property type="match status" value="1"/>
</dbReference>
<dbReference type="Pfam" id="PF00071">
    <property type="entry name" value="Ras"/>
    <property type="match status" value="1"/>
</dbReference>
<dbReference type="SMART" id="SM00176">
    <property type="entry name" value="RAN"/>
    <property type="match status" value="1"/>
</dbReference>
<evidence type="ECO:0000256" key="3">
    <source>
        <dbReference type="ARBA" id="ARBA00022448"/>
    </source>
</evidence>